<evidence type="ECO:0000256" key="1">
    <source>
        <dbReference type="SAM" id="Phobius"/>
    </source>
</evidence>
<keyword evidence="3" id="KW-1185">Reference proteome</keyword>
<gene>
    <name evidence="2" type="ORF">G3480_05690</name>
</gene>
<accession>A0A6P1DPH2</accession>
<reference evidence="2 3" key="2">
    <citation type="submission" date="2020-02" db="EMBL/GenBank/DDBJ databases">
        <title>Genome sequences of Thiorhodococcus mannitoliphagus and Thiorhodococcus minor, purple sulfur photosynthetic bacteria in the gammaproteobacterial family, Chromatiaceae.</title>
        <authorList>
            <person name="Aviles F.A."/>
            <person name="Meyer T.E."/>
            <person name="Kyndt J.A."/>
        </authorList>
    </citation>
    <scope>NUCLEOTIDE SEQUENCE [LARGE SCALE GENOMIC DNA]</scope>
    <source>
        <strain evidence="2 3">DSM 18266</strain>
    </source>
</reference>
<reference evidence="3" key="1">
    <citation type="journal article" date="2020" name="Microbiol. Resour. Announc.">
        <title>Draft Genome Sequences of Thiorhodococcus mannitoliphagus and Thiorhodococcus minor, Purple Sulfur Photosynthetic Bacteria in the Gammaproteobacterial Family Chromatiaceae.</title>
        <authorList>
            <person name="Aviles F.A."/>
            <person name="Meyer T.E."/>
            <person name="Kyndt J.A."/>
        </authorList>
    </citation>
    <scope>NUCLEOTIDE SEQUENCE [LARGE SCALE GENOMIC DNA]</scope>
    <source>
        <strain evidence="3">DSM 18266</strain>
    </source>
</reference>
<dbReference type="RefSeq" id="WP_164652707.1">
    <property type="nucleotide sequence ID" value="NZ_JAAIJR010000016.1"/>
</dbReference>
<dbReference type="Proteomes" id="UP000471640">
    <property type="component" value="Unassembled WGS sequence"/>
</dbReference>
<dbReference type="AlphaFoldDB" id="A0A6P1DPH2"/>
<protein>
    <recommendedName>
        <fullName evidence="4">Toxin CptA</fullName>
    </recommendedName>
</protein>
<evidence type="ECO:0008006" key="4">
    <source>
        <dbReference type="Google" id="ProtNLM"/>
    </source>
</evidence>
<keyword evidence="1" id="KW-0472">Membrane</keyword>
<sequence>MGSHRDWPPLVIRPRFSPRLALFVAGSHLVALVAVWALPIGVYRLPLSLLVLVSFVHVLQAQVLRRAPGSIQVAIWQAGGDWQLTLNSGRTLTVRLSASTFVSVPLVMLNFRLGRWRRSALPIPSDAIDPGQLRRLRQRLRLQGVTAGDAVV</sequence>
<keyword evidence="1" id="KW-1133">Transmembrane helix</keyword>
<comment type="caution">
    <text evidence="2">The sequence shown here is derived from an EMBL/GenBank/DDBJ whole genome shotgun (WGS) entry which is preliminary data.</text>
</comment>
<evidence type="ECO:0000313" key="3">
    <source>
        <dbReference type="Proteomes" id="UP000471640"/>
    </source>
</evidence>
<feature type="transmembrane region" description="Helical" evidence="1">
    <location>
        <begin position="20"/>
        <end position="38"/>
    </location>
</feature>
<proteinExistence type="predicted"/>
<name>A0A6P1DPH2_9GAMM</name>
<dbReference type="Pfam" id="PF07254">
    <property type="entry name" value="Cpta_toxin"/>
    <property type="match status" value="1"/>
</dbReference>
<dbReference type="EMBL" id="JAAIJR010000016">
    <property type="protein sequence ID" value="NEX19809.1"/>
    <property type="molecule type" value="Genomic_DNA"/>
</dbReference>
<dbReference type="InterPro" id="IPR009883">
    <property type="entry name" value="YgfX"/>
</dbReference>
<evidence type="ECO:0000313" key="2">
    <source>
        <dbReference type="EMBL" id="NEX19809.1"/>
    </source>
</evidence>
<keyword evidence="1" id="KW-0812">Transmembrane</keyword>
<organism evidence="2 3">
    <name type="scientific">Thiorhodococcus mannitoliphagus</name>
    <dbReference type="NCBI Taxonomy" id="329406"/>
    <lineage>
        <taxon>Bacteria</taxon>
        <taxon>Pseudomonadati</taxon>
        <taxon>Pseudomonadota</taxon>
        <taxon>Gammaproteobacteria</taxon>
        <taxon>Chromatiales</taxon>
        <taxon>Chromatiaceae</taxon>
        <taxon>Thiorhodococcus</taxon>
    </lineage>
</organism>